<feature type="compositionally biased region" description="Polar residues" evidence="1">
    <location>
        <begin position="1"/>
        <end position="19"/>
    </location>
</feature>
<gene>
    <name evidence="2" type="ORF">FJTKL_00222</name>
</gene>
<reference evidence="2 3" key="1">
    <citation type="submission" date="2024-03" db="EMBL/GenBank/DDBJ databases">
        <title>A high-quality draft genome sequence of Diaporthe vaccinii, a causative agent of upright dieback and viscid rot disease in cranberry plants.</title>
        <authorList>
            <person name="Sarrasin M."/>
            <person name="Lang B.F."/>
            <person name="Burger G."/>
        </authorList>
    </citation>
    <scope>NUCLEOTIDE SEQUENCE [LARGE SCALE GENOMIC DNA]</scope>
    <source>
        <strain evidence="2 3">IS7</strain>
    </source>
</reference>
<evidence type="ECO:0000256" key="1">
    <source>
        <dbReference type="SAM" id="MobiDB-lite"/>
    </source>
</evidence>
<sequence>MASSDASPATAGTHQSSSDIAPRKRTADDDAAGESPGTKRAAISARGQLTMRRSGAPASFHGLMRPNIPATQSTLVPRHVPRPGPLSLPTPANFNCAPTQPSTIESQVLSPASSSSSSFSSAPSSIDSFQLSAEVRQSLNRSAPEASDSRPSLPKAAEPAVGPQKFIPQFGPAHRLPPESDHEDDDVSEANSQAVIHMPPQAPTFADRLTQAQEQSEVWSYVKDKLEFANFTCKSEREEGALLEILRLPKQNELDDKPMWATDRHKRRYCVIMGSILQVVGVKGYCDSCKPHCRIYWQHRQKTCIGLPPGATGPQYQNLINFVAGRCSNCIRSTYLPSSCLFAAGEAPDDAEEEEEVHGAADDTNGGPGDAENAGISVVAAGPVPAPGDGFLQDRAPSQGDRQPTQDPPPQTPAPGEKKDRPPSAGPKPQTQASAAPDAETIIRDAIVVGFRASTQLPPEEQQSFHDWMAALFSFSSSSPGLEAQALEALTRLRQLSPDGQADIRRRILQMLPGAMGRPA</sequence>
<feature type="region of interest" description="Disordered" evidence="1">
    <location>
        <begin position="346"/>
        <end position="439"/>
    </location>
</feature>
<name>A0ABR4E3T2_9PEZI</name>
<comment type="caution">
    <text evidence="2">The sequence shown here is derived from an EMBL/GenBank/DDBJ whole genome shotgun (WGS) entry which is preliminary data.</text>
</comment>
<accession>A0ABR4E3T2</accession>
<feature type="region of interest" description="Disordered" evidence="1">
    <location>
        <begin position="137"/>
        <end position="191"/>
    </location>
</feature>
<feature type="compositionally biased region" description="Polar residues" evidence="1">
    <location>
        <begin position="90"/>
        <end position="109"/>
    </location>
</feature>
<feature type="compositionally biased region" description="Acidic residues" evidence="1">
    <location>
        <begin position="347"/>
        <end position="356"/>
    </location>
</feature>
<keyword evidence="3" id="KW-1185">Reference proteome</keyword>
<proteinExistence type="predicted"/>
<organism evidence="2 3">
    <name type="scientific">Diaporthe vaccinii</name>
    <dbReference type="NCBI Taxonomy" id="105482"/>
    <lineage>
        <taxon>Eukaryota</taxon>
        <taxon>Fungi</taxon>
        <taxon>Dikarya</taxon>
        <taxon>Ascomycota</taxon>
        <taxon>Pezizomycotina</taxon>
        <taxon>Sordariomycetes</taxon>
        <taxon>Sordariomycetidae</taxon>
        <taxon>Diaporthales</taxon>
        <taxon>Diaporthaceae</taxon>
        <taxon>Diaporthe</taxon>
        <taxon>Diaporthe eres species complex</taxon>
    </lineage>
</organism>
<evidence type="ECO:0000313" key="3">
    <source>
        <dbReference type="Proteomes" id="UP001600888"/>
    </source>
</evidence>
<dbReference type="Proteomes" id="UP001600888">
    <property type="component" value="Unassembled WGS sequence"/>
</dbReference>
<feature type="compositionally biased region" description="Low complexity" evidence="1">
    <location>
        <begin position="110"/>
        <end position="124"/>
    </location>
</feature>
<dbReference type="EMBL" id="JBAWTH010000104">
    <property type="protein sequence ID" value="KAL2277083.1"/>
    <property type="molecule type" value="Genomic_DNA"/>
</dbReference>
<protein>
    <submittedName>
        <fullName evidence="2">Uncharacterized protein</fullName>
    </submittedName>
</protein>
<evidence type="ECO:0000313" key="2">
    <source>
        <dbReference type="EMBL" id="KAL2277083.1"/>
    </source>
</evidence>
<feature type="region of interest" description="Disordered" evidence="1">
    <location>
        <begin position="1"/>
        <end position="124"/>
    </location>
</feature>